<dbReference type="InterPro" id="IPR014710">
    <property type="entry name" value="RmlC-like_jellyroll"/>
</dbReference>
<dbReference type="PANTHER" id="PTHR40943:SF1">
    <property type="entry name" value="CYTOPLASMIC PROTEIN"/>
    <property type="match status" value="1"/>
</dbReference>
<evidence type="ECO:0000313" key="2">
    <source>
        <dbReference type="EMBL" id="CUR56110.1"/>
    </source>
</evidence>
<name>A0A2P2C281_9ZZZZ</name>
<feature type="domain" description="(S)-ureidoglycine aminohydrolase cupin" evidence="1">
    <location>
        <begin position="44"/>
        <end position="115"/>
    </location>
</feature>
<dbReference type="PANTHER" id="PTHR40943">
    <property type="entry name" value="CYTOPLASMIC PROTEIN-RELATED"/>
    <property type="match status" value="1"/>
</dbReference>
<proteinExistence type="predicted"/>
<dbReference type="AlphaFoldDB" id="A0A2P2C281"/>
<organism evidence="2">
    <name type="scientific">metagenome</name>
    <dbReference type="NCBI Taxonomy" id="256318"/>
    <lineage>
        <taxon>unclassified sequences</taxon>
        <taxon>metagenomes</taxon>
    </lineage>
</organism>
<dbReference type="Pfam" id="PF05899">
    <property type="entry name" value="Cupin_3"/>
    <property type="match status" value="1"/>
</dbReference>
<evidence type="ECO:0000259" key="1">
    <source>
        <dbReference type="Pfam" id="PF05899"/>
    </source>
</evidence>
<reference evidence="2" key="1">
    <citation type="submission" date="2015-08" db="EMBL/GenBank/DDBJ databases">
        <authorList>
            <person name="Babu N.S."/>
            <person name="Beckwith C.J."/>
            <person name="Beseler K.G."/>
            <person name="Brison A."/>
            <person name="Carone J.V."/>
            <person name="Caskin T.P."/>
            <person name="Diamond M."/>
            <person name="Durham M.E."/>
            <person name="Foxe J.M."/>
            <person name="Go M."/>
            <person name="Henderson B.A."/>
            <person name="Jones I.B."/>
            <person name="McGettigan J.A."/>
            <person name="Micheletti S.J."/>
            <person name="Nasrallah M.E."/>
            <person name="Ortiz D."/>
            <person name="Piller C.R."/>
            <person name="Privatt S.R."/>
            <person name="Schneider S.L."/>
            <person name="Sharp S."/>
            <person name="Smith T.C."/>
            <person name="Stanton J.D."/>
            <person name="Ullery H.E."/>
            <person name="Wilson R.J."/>
            <person name="Serrano M.G."/>
            <person name="Buck G."/>
            <person name="Lee V."/>
            <person name="Wang Y."/>
            <person name="Carvalho R."/>
            <person name="Voegtly L."/>
            <person name="Shi R."/>
            <person name="Duckworth R."/>
            <person name="Johnson A."/>
            <person name="Loviza R."/>
            <person name="Walstead R."/>
            <person name="Shah Z."/>
            <person name="Kiflezghi M."/>
            <person name="Wade K."/>
            <person name="Ball S.L."/>
            <person name="Bradley K.W."/>
            <person name="Asai D.J."/>
            <person name="Bowman C.A."/>
            <person name="Russell D.A."/>
            <person name="Pope W.H."/>
            <person name="Jacobs-Sera D."/>
            <person name="Hendrix R.W."/>
            <person name="Hatfull G.F."/>
        </authorList>
    </citation>
    <scope>NUCLEOTIDE SEQUENCE</scope>
</reference>
<gene>
    <name evidence="2" type="ORF">NOCA2310163</name>
</gene>
<dbReference type="InterPro" id="IPR011051">
    <property type="entry name" value="RmlC_Cupin_sf"/>
</dbReference>
<protein>
    <recommendedName>
        <fullName evidence="1">(S)-ureidoglycine aminohydrolase cupin domain-containing protein</fullName>
    </recommendedName>
</protein>
<dbReference type="EMBL" id="CZKA01000025">
    <property type="protein sequence ID" value="CUR56110.1"/>
    <property type="molecule type" value="Genomic_DNA"/>
</dbReference>
<dbReference type="SUPFAM" id="SSF51182">
    <property type="entry name" value="RmlC-like cupins"/>
    <property type="match status" value="1"/>
</dbReference>
<sequence length="130" mass="13840">MSDDTTRAIAYAASPETMALTVLGPRSPALAGTPVESARVLHRDAGGRSGVWECTPGRFDSARAGDTELMHFLAGKATITSADGTVHEISPGVVLVAPDGWRGTWDIRETVRKVYTIWNVPTSTPTTTED</sequence>
<dbReference type="Gene3D" id="2.60.120.10">
    <property type="entry name" value="Jelly Rolls"/>
    <property type="match status" value="1"/>
</dbReference>
<accession>A0A2P2C281</accession>
<dbReference type="CDD" id="cd02227">
    <property type="entry name" value="cupin_TM1112-like"/>
    <property type="match status" value="1"/>
</dbReference>
<dbReference type="InterPro" id="IPR008579">
    <property type="entry name" value="UGlyAH_Cupin_dom"/>
</dbReference>